<name>A0AAN5ALU5_9BACT</name>
<dbReference type="Pfam" id="PF25881">
    <property type="entry name" value="HH_YBHG"/>
    <property type="match status" value="1"/>
</dbReference>
<accession>A0AAN5ALU5</accession>
<dbReference type="RefSeq" id="WP_338238790.1">
    <property type="nucleotide sequence ID" value="NZ_BQKE01000003.1"/>
</dbReference>
<dbReference type="PROSITE" id="PS51257">
    <property type="entry name" value="PROKAR_LIPOPROTEIN"/>
    <property type="match status" value="1"/>
</dbReference>
<comment type="caution">
    <text evidence="3">The sequence shown here is derived from an EMBL/GenBank/DDBJ whole genome shotgun (WGS) entry which is preliminary data.</text>
</comment>
<dbReference type="AlphaFoldDB" id="A0AAN5ALU5"/>
<keyword evidence="1" id="KW-0175">Coiled coil</keyword>
<keyword evidence="4" id="KW-1185">Reference proteome</keyword>
<dbReference type="Gene3D" id="2.40.30.170">
    <property type="match status" value="1"/>
</dbReference>
<organism evidence="3 4">
    <name type="scientific">Persicobacter diffluens</name>
    <dbReference type="NCBI Taxonomy" id="981"/>
    <lineage>
        <taxon>Bacteria</taxon>
        <taxon>Pseudomonadati</taxon>
        <taxon>Bacteroidota</taxon>
        <taxon>Cytophagia</taxon>
        <taxon>Cytophagales</taxon>
        <taxon>Persicobacteraceae</taxon>
        <taxon>Persicobacter</taxon>
    </lineage>
</organism>
<evidence type="ECO:0000256" key="1">
    <source>
        <dbReference type="SAM" id="Coils"/>
    </source>
</evidence>
<dbReference type="EMBL" id="BQKE01000003">
    <property type="protein sequence ID" value="GJM63654.1"/>
    <property type="molecule type" value="Genomic_DNA"/>
</dbReference>
<dbReference type="SUPFAM" id="SSF111369">
    <property type="entry name" value="HlyD-like secretion proteins"/>
    <property type="match status" value="1"/>
</dbReference>
<dbReference type="GO" id="GO:0005886">
    <property type="term" value="C:plasma membrane"/>
    <property type="evidence" value="ECO:0007669"/>
    <property type="project" value="TreeGrafter"/>
</dbReference>
<evidence type="ECO:0000313" key="3">
    <source>
        <dbReference type="EMBL" id="GJM63654.1"/>
    </source>
</evidence>
<dbReference type="Gene3D" id="1.10.287.470">
    <property type="entry name" value="Helix hairpin bin"/>
    <property type="match status" value="2"/>
</dbReference>
<protein>
    <recommendedName>
        <fullName evidence="2">YbhG-like alpha-helical hairpin domain-containing protein</fullName>
    </recommendedName>
</protein>
<proteinExistence type="predicted"/>
<evidence type="ECO:0000313" key="4">
    <source>
        <dbReference type="Proteomes" id="UP001310022"/>
    </source>
</evidence>
<dbReference type="PANTHER" id="PTHR30438:SF2">
    <property type="entry name" value="MEMBRANE PROTEIN"/>
    <property type="match status" value="1"/>
</dbReference>
<feature type="coiled-coil region" evidence="1">
    <location>
        <begin position="94"/>
        <end position="121"/>
    </location>
</feature>
<dbReference type="PANTHER" id="PTHR30438">
    <property type="entry name" value="36 KDA ANTIGEN-RELATED"/>
    <property type="match status" value="1"/>
</dbReference>
<dbReference type="Gene3D" id="2.40.50.100">
    <property type="match status" value="1"/>
</dbReference>
<gene>
    <name evidence="3" type="ORF">PEDI_42060</name>
</gene>
<dbReference type="InterPro" id="IPR059052">
    <property type="entry name" value="HH_YbhG-like"/>
</dbReference>
<sequence length="317" mass="35270">MKSIQYIVLAGLGVLAACNPQQKIEGVRGKVKKSSLSIAPKVPGRIVAFLVEEGDYVRKGDTLAIIDIPEVEAKKHQAEGALFAAKAQYEMALNGATSEQLKQVEAKLSAVNEQYEYAKKSFSRMENMYKDSLITAQQFDEIKMKLEGAKAQYEGVLAKKKEVEKGVRNEKIRMALGTLQRAEGAVELANVAEAERFVIAPKDMQINTITLKEGELSLAGYSLFVGWEPNSIYFRFTVPESEVNQYRKGQEVTVYVPYIQKEFKGKVRKISELTKYADRTTSYPTNRLGEASFELAIQPIDIAAANELLVNTNALLK</sequence>
<evidence type="ECO:0000259" key="2">
    <source>
        <dbReference type="Pfam" id="PF25881"/>
    </source>
</evidence>
<feature type="domain" description="YbhG-like alpha-helical hairpin" evidence="2">
    <location>
        <begin position="72"/>
        <end position="189"/>
    </location>
</feature>
<reference evidence="3 4" key="1">
    <citation type="submission" date="2021-12" db="EMBL/GenBank/DDBJ databases">
        <title>Genome sequencing of bacteria with rrn-lacking chromosome and rrn-plasmid.</title>
        <authorList>
            <person name="Anda M."/>
            <person name="Iwasaki W."/>
        </authorList>
    </citation>
    <scope>NUCLEOTIDE SEQUENCE [LARGE SCALE GENOMIC DNA]</scope>
    <source>
        <strain evidence="3 4">NBRC 15940</strain>
    </source>
</reference>
<dbReference type="Proteomes" id="UP001310022">
    <property type="component" value="Unassembled WGS sequence"/>
</dbReference>